<sequence>MNYTHSLIQQLHSLGINDQRVLDAIGRLPRHLFVSEAMAHQAYDNNALPIGFGQTISQPYIVAKMTELLNLQHGSKVLEIGTGSGFQTCVLAQLVDHVYSVERIKQLQMTAKRRFKQLELYNISTKHGDGWQGWASKGPFDAIIVTAAAASMPQVLCEQLAEGGSLIIPVGEADQVLYKVTRNGEHFETTAIEAVRFVPLVAGDLA</sequence>
<dbReference type="RefSeq" id="WP_067419644.1">
    <property type="nucleotide sequence ID" value="NZ_LNTY01000056.1"/>
</dbReference>
<dbReference type="Pfam" id="PF01135">
    <property type="entry name" value="PCMT"/>
    <property type="match status" value="1"/>
</dbReference>
<dbReference type="STRING" id="294935.ATN88_22955"/>
<dbReference type="EMBL" id="LNTY01000056">
    <property type="protein sequence ID" value="KXF80195.1"/>
    <property type="molecule type" value="Genomic_DNA"/>
</dbReference>
<dbReference type="PANTHER" id="PTHR11579">
    <property type="entry name" value="PROTEIN-L-ISOASPARTATE O-METHYLTRANSFERASE"/>
    <property type="match status" value="1"/>
</dbReference>
<dbReference type="CDD" id="cd02440">
    <property type="entry name" value="AdoMet_MTases"/>
    <property type="match status" value="1"/>
</dbReference>
<dbReference type="FunFam" id="3.40.50.150:FF:000010">
    <property type="entry name" value="Protein-L-isoaspartate O-methyltransferase"/>
    <property type="match status" value="1"/>
</dbReference>
<keyword evidence="4 7" id="KW-0489">Methyltransferase</keyword>
<comment type="caution">
    <text evidence="8">The sequence shown here is derived from an EMBL/GenBank/DDBJ whole genome shotgun (WGS) entry which is preliminary data.</text>
</comment>
<dbReference type="Gene3D" id="3.40.50.150">
    <property type="entry name" value="Vaccinia Virus protein VP39"/>
    <property type="match status" value="1"/>
</dbReference>
<dbReference type="SUPFAM" id="SSF53335">
    <property type="entry name" value="S-adenosyl-L-methionine-dependent methyltransferases"/>
    <property type="match status" value="1"/>
</dbReference>
<protein>
    <recommendedName>
        <fullName evidence="7">Protein-L-isoaspartate O-methyltransferase</fullName>
        <ecNumber evidence="7">2.1.1.77</ecNumber>
    </recommendedName>
    <alternativeName>
        <fullName evidence="7">L-isoaspartyl protein carboxyl methyltransferase</fullName>
    </alternativeName>
    <alternativeName>
        <fullName evidence="7">Protein L-isoaspartyl methyltransferase</fullName>
    </alternativeName>
    <alternativeName>
        <fullName evidence="7">Protein-beta-aspartate methyltransferase</fullName>
        <shortName evidence="7">PIMT</shortName>
    </alternativeName>
</protein>
<dbReference type="GO" id="GO:0030091">
    <property type="term" value="P:protein repair"/>
    <property type="evidence" value="ECO:0007669"/>
    <property type="project" value="UniProtKB-UniRule"/>
</dbReference>
<keyword evidence="9" id="KW-1185">Reference proteome</keyword>
<evidence type="ECO:0000256" key="3">
    <source>
        <dbReference type="ARBA" id="ARBA00022490"/>
    </source>
</evidence>
<evidence type="ECO:0000256" key="1">
    <source>
        <dbReference type="ARBA" id="ARBA00004496"/>
    </source>
</evidence>
<comment type="similarity">
    <text evidence="2 7">Belongs to the methyltransferase superfamily. L-isoaspartyl/D-aspartyl protein methyltransferase family.</text>
</comment>
<keyword evidence="3 7" id="KW-0963">Cytoplasm</keyword>
<dbReference type="Proteomes" id="UP000070529">
    <property type="component" value="Unassembled WGS sequence"/>
</dbReference>
<evidence type="ECO:0000313" key="9">
    <source>
        <dbReference type="Proteomes" id="UP000070529"/>
    </source>
</evidence>
<keyword evidence="5 7" id="KW-0808">Transferase</keyword>
<evidence type="ECO:0000256" key="2">
    <source>
        <dbReference type="ARBA" id="ARBA00005369"/>
    </source>
</evidence>
<gene>
    <name evidence="7" type="primary">pcm</name>
    <name evidence="8" type="ORF">ATN88_22955</name>
</gene>
<comment type="subcellular location">
    <subcellularLocation>
        <location evidence="1 7">Cytoplasm</location>
    </subcellularLocation>
</comment>
<proteinExistence type="inferred from homology"/>
<dbReference type="EC" id="2.1.1.77" evidence="7"/>
<dbReference type="NCBIfam" id="TIGR00080">
    <property type="entry name" value="pimt"/>
    <property type="match status" value="1"/>
</dbReference>
<dbReference type="OrthoDB" id="9810066at2"/>
<evidence type="ECO:0000256" key="5">
    <source>
        <dbReference type="ARBA" id="ARBA00022679"/>
    </source>
</evidence>
<dbReference type="PANTHER" id="PTHR11579:SF0">
    <property type="entry name" value="PROTEIN-L-ISOASPARTATE(D-ASPARTATE) O-METHYLTRANSFERASE"/>
    <property type="match status" value="1"/>
</dbReference>
<dbReference type="GO" id="GO:0004719">
    <property type="term" value="F:protein-L-isoaspartate (D-aspartate) O-methyltransferase activity"/>
    <property type="evidence" value="ECO:0007669"/>
    <property type="project" value="UniProtKB-UniRule"/>
</dbReference>
<name>A0A135I443_9GAMM</name>
<dbReference type="NCBIfam" id="NF001453">
    <property type="entry name" value="PRK00312.1"/>
    <property type="match status" value="1"/>
</dbReference>
<dbReference type="GO" id="GO:0032259">
    <property type="term" value="P:methylation"/>
    <property type="evidence" value="ECO:0007669"/>
    <property type="project" value="UniProtKB-KW"/>
</dbReference>
<dbReference type="AlphaFoldDB" id="A0A135I443"/>
<organism evidence="8 9">
    <name type="scientific">Enterovibrio coralii</name>
    <dbReference type="NCBI Taxonomy" id="294935"/>
    <lineage>
        <taxon>Bacteria</taxon>
        <taxon>Pseudomonadati</taxon>
        <taxon>Pseudomonadota</taxon>
        <taxon>Gammaproteobacteria</taxon>
        <taxon>Vibrionales</taxon>
        <taxon>Vibrionaceae</taxon>
        <taxon>Enterovibrio</taxon>
    </lineage>
</organism>
<evidence type="ECO:0000313" key="8">
    <source>
        <dbReference type="EMBL" id="KXF80195.1"/>
    </source>
</evidence>
<dbReference type="PROSITE" id="PS01279">
    <property type="entry name" value="PCMT"/>
    <property type="match status" value="1"/>
</dbReference>
<reference evidence="8 9" key="1">
    <citation type="submission" date="2015-11" db="EMBL/GenBank/DDBJ databases">
        <title>Genomic Taxonomy of the Vibrionaceae.</title>
        <authorList>
            <person name="Gomez-Gil B."/>
            <person name="Enciso-Ibarra J."/>
        </authorList>
    </citation>
    <scope>NUCLEOTIDE SEQUENCE [LARGE SCALE GENOMIC DNA]</scope>
    <source>
        <strain evidence="8 9">CAIM 912</strain>
    </source>
</reference>
<comment type="catalytic activity">
    <reaction evidence="7">
        <text>[protein]-L-isoaspartate + S-adenosyl-L-methionine = [protein]-L-isoaspartate alpha-methyl ester + S-adenosyl-L-homocysteine</text>
        <dbReference type="Rhea" id="RHEA:12705"/>
        <dbReference type="Rhea" id="RHEA-COMP:12143"/>
        <dbReference type="Rhea" id="RHEA-COMP:12144"/>
        <dbReference type="ChEBI" id="CHEBI:57856"/>
        <dbReference type="ChEBI" id="CHEBI:59789"/>
        <dbReference type="ChEBI" id="CHEBI:90596"/>
        <dbReference type="ChEBI" id="CHEBI:90598"/>
        <dbReference type="EC" id="2.1.1.77"/>
    </reaction>
</comment>
<dbReference type="InterPro" id="IPR029063">
    <property type="entry name" value="SAM-dependent_MTases_sf"/>
</dbReference>
<evidence type="ECO:0000256" key="7">
    <source>
        <dbReference type="HAMAP-Rule" id="MF_00090"/>
    </source>
</evidence>
<feature type="active site" evidence="7">
    <location>
        <position position="57"/>
    </location>
</feature>
<dbReference type="GO" id="GO:0005737">
    <property type="term" value="C:cytoplasm"/>
    <property type="evidence" value="ECO:0007669"/>
    <property type="project" value="UniProtKB-SubCell"/>
</dbReference>
<keyword evidence="6 7" id="KW-0949">S-adenosyl-L-methionine</keyword>
<dbReference type="HAMAP" id="MF_00090">
    <property type="entry name" value="PIMT"/>
    <property type="match status" value="1"/>
</dbReference>
<dbReference type="InterPro" id="IPR000682">
    <property type="entry name" value="PCMT"/>
</dbReference>
<evidence type="ECO:0000256" key="4">
    <source>
        <dbReference type="ARBA" id="ARBA00022603"/>
    </source>
</evidence>
<evidence type="ECO:0000256" key="6">
    <source>
        <dbReference type="ARBA" id="ARBA00022691"/>
    </source>
</evidence>
<comment type="function">
    <text evidence="7">Catalyzes the methyl esterification of L-isoaspartyl residues in peptides and proteins that result from spontaneous decomposition of normal L-aspartyl and L-asparaginyl residues. It plays a role in the repair and/or degradation of damaged proteins.</text>
</comment>
<accession>A0A135I443</accession>